<organism evidence="1 2">
    <name type="scientific">Desulfobaculum xiamenense</name>
    <dbReference type="NCBI Taxonomy" id="995050"/>
    <lineage>
        <taxon>Bacteria</taxon>
        <taxon>Pseudomonadati</taxon>
        <taxon>Thermodesulfobacteriota</taxon>
        <taxon>Desulfovibrionia</taxon>
        <taxon>Desulfovibrionales</taxon>
        <taxon>Desulfovibrionaceae</taxon>
        <taxon>Desulfobaculum</taxon>
    </lineage>
</organism>
<dbReference type="Proteomes" id="UP000580856">
    <property type="component" value="Unassembled WGS sequence"/>
</dbReference>
<keyword evidence="2" id="KW-1185">Reference proteome</keyword>
<dbReference type="EMBL" id="JAATJA010000001">
    <property type="protein sequence ID" value="NJB66776.1"/>
    <property type="molecule type" value="Genomic_DNA"/>
</dbReference>
<comment type="caution">
    <text evidence="1">The sequence shown here is derived from an EMBL/GenBank/DDBJ whole genome shotgun (WGS) entry which is preliminary data.</text>
</comment>
<proteinExistence type="predicted"/>
<name>A0A846QDH1_9BACT</name>
<sequence>MRLYCIDDLTEDNVKRLEATFDANGMKGSMDGMYWLDIPESLYTDEQTAHAAQCGPYSLGIETLENGVRMELLVRARNIIRCSCVAYATPEQRLYAIEWLDSALREQDIPA</sequence>
<gene>
    <name evidence="1" type="ORF">GGQ74_000416</name>
</gene>
<accession>A0A846QDH1</accession>
<evidence type="ECO:0000313" key="2">
    <source>
        <dbReference type="Proteomes" id="UP000580856"/>
    </source>
</evidence>
<evidence type="ECO:0000313" key="1">
    <source>
        <dbReference type="EMBL" id="NJB66776.1"/>
    </source>
</evidence>
<reference evidence="1 2" key="1">
    <citation type="submission" date="2020-03" db="EMBL/GenBank/DDBJ databases">
        <title>Genomic Encyclopedia of Type Strains, Phase IV (KMG-IV): sequencing the most valuable type-strain genomes for metagenomic binning, comparative biology and taxonomic classification.</title>
        <authorList>
            <person name="Goeker M."/>
        </authorList>
    </citation>
    <scope>NUCLEOTIDE SEQUENCE [LARGE SCALE GENOMIC DNA]</scope>
    <source>
        <strain evidence="1 2">DSM 24233</strain>
    </source>
</reference>
<protein>
    <submittedName>
        <fullName evidence="1">Uncharacterized protein</fullName>
    </submittedName>
</protein>
<dbReference type="RefSeq" id="WP_167939884.1">
    <property type="nucleotide sequence ID" value="NZ_JAATJA010000001.1"/>
</dbReference>
<dbReference type="AlphaFoldDB" id="A0A846QDH1"/>